<dbReference type="InterPro" id="IPR000390">
    <property type="entry name" value="Small_drug/metabolite_transptr"/>
</dbReference>
<gene>
    <name evidence="8" type="ORF">BG04_679</name>
</gene>
<dbReference type="GeneID" id="93644170"/>
<dbReference type="FunFam" id="1.10.3730.20:FF:000001">
    <property type="entry name" value="Quaternary ammonium compound resistance transporter SugE"/>
    <property type="match status" value="1"/>
</dbReference>
<dbReference type="InterPro" id="IPR045324">
    <property type="entry name" value="Small_multidrug_res"/>
</dbReference>
<dbReference type="RefSeq" id="WP_016765090.1">
    <property type="nucleotide sequence ID" value="NZ_BCVB01000012.1"/>
</dbReference>
<reference evidence="8 9" key="1">
    <citation type="journal article" date="2015" name="Genome Announc.">
        <title>Complete genome sequences for 35 biothreat assay-relevant bacillus species.</title>
        <authorList>
            <person name="Johnson S.L."/>
            <person name="Daligault H.E."/>
            <person name="Davenport K.W."/>
            <person name="Jaissle J."/>
            <person name="Frey K.G."/>
            <person name="Ladner J.T."/>
            <person name="Broomall S.M."/>
            <person name="Bishop-Lilly K.A."/>
            <person name="Bruce D.C."/>
            <person name="Gibbons H.S."/>
            <person name="Coyne S.R."/>
            <person name="Lo C.C."/>
            <person name="Meincke L."/>
            <person name="Munk A.C."/>
            <person name="Koroleva G.I."/>
            <person name="Rosenzweig C.N."/>
            <person name="Palacios G.F."/>
            <person name="Redden C.L."/>
            <person name="Minogue T.D."/>
            <person name="Chain P.S."/>
        </authorList>
    </citation>
    <scope>NUCLEOTIDE SEQUENCE [LARGE SCALE GENOMIC DNA]</scope>
    <source>
        <strain evidence="9">ATCC 14581 / DSM 32 / JCM 2506 / NBRC 15308 / NCIMB 9376 / NCTC 10342 / NRRL B-14308 / VKM B-512</strain>
    </source>
</reference>
<evidence type="ECO:0000313" key="9">
    <source>
        <dbReference type="Proteomes" id="UP000031829"/>
    </source>
</evidence>
<keyword evidence="3" id="KW-1003">Cell membrane</keyword>
<evidence type="ECO:0000256" key="6">
    <source>
        <dbReference type="ARBA" id="ARBA00023136"/>
    </source>
</evidence>
<comment type="subcellular location">
    <subcellularLocation>
        <location evidence="1 7">Cell membrane</location>
        <topology evidence="1 7">Multi-pass membrane protein</topology>
    </subcellularLocation>
</comment>
<dbReference type="PANTHER" id="PTHR30561">
    <property type="entry name" value="SMR FAMILY PROTON-DEPENDENT DRUG EFFLUX TRANSPORTER SUGE"/>
    <property type="match status" value="1"/>
</dbReference>
<dbReference type="GO" id="GO:0022857">
    <property type="term" value="F:transmembrane transporter activity"/>
    <property type="evidence" value="ECO:0007669"/>
    <property type="project" value="InterPro"/>
</dbReference>
<name>A0A0B6AQA6_PRIM2</name>
<dbReference type="AlphaFoldDB" id="A0A0B6AQA6"/>
<evidence type="ECO:0000313" key="8">
    <source>
        <dbReference type="EMBL" id="AJI22009.1"/>
    </source>
</evidence>
<evidence type="ECO:0000256" key="2">
    <source>
        <dbReference type="ARBA" id="ARBA00022448"/>
    </source>
</evidence>
<keyword evidence="6" id="KW-0472">Membrane</keyword>
<organism evidence="8 9">
    <name type="scientific">Priestia megaterium (strain ATCC 14581 / DSM 32 / CCUG 1817 / JCM 2506 / NBRC 15308 / NCIMB 9376 / NCTC 10342 / NRRL B-14308 / VKM B-512 / Ford 19)</name>
    <name type="common">Bacillus megaterium</name>
    <dbReference type="NCBI Taxonomy" id="1348623"/>
    <lineage>
        <taxon>Bacteria</taxon>
        <taxon>Bacillati</taxon>
        <taxon>Bacillota</taxon>
        <taxon>Bacilli</taxon>
        <taxon>Bacillales</taxon>
        <taxon>Bacillaceae</taxon>
        <taxon>Priestia</taxon>
    </lineage>
</organism>
<evidence type="ECO:0000256" key="1">
    <source>
        <dbReference type="ARBA" id="ARBA00004651"/>
    </source>
</evidence>
<protein>
    <submittedName>
        <fullName evidence="8">Small Multidrug Resistance family protein</fullName>
    </submittedName>
</protein>
<dbReference type="PANTHER" id="PTHR30561:SF1">
    <property type="entry name" value="MULTIDRUG TRANSPORTER EMRE"/>
    <property type="match status" value="1"/>
</dbReference>
<dbReference type="KEGG" id="bmeg:BG04_679"/>
<keyword evidence="2" id="KW-0813">Transport</keyword>
<dbReference type="Gene3D" id="1.10.3730.20">
    <property type="match status" value="1"/>
</dbReference>
<keyword evidence="4 7" id="KW-0812">Transmembrane</keyword>
<dbReference type="EMBL" id="CP009920">
    <property type="protein sequence ID" value="AJI22009.1"/>
    <property type="molecule type" value="Genomic_DNA"/>
</dbReference>
<dbReference type="Proteomes" id="UP000031829">
    <property type="component" value="Chromosome"/>
</dbReference>
<proteinExistence type="inferred from homology"/>
<comment type="similarity">
    <text evidence="7">Belongs to the drug/metabolite transporter (DMT) superfamily. Small multidrug resistance (SMR) (TC 2.A.7.1) family.</text>
</comment>
<evidence type="ECO:0000256" key="3">
    <source>
        <dbReference type="ARBA" id="ARBA00022475"/>
    </source>
</evidence>
<accession>A0A0B6AQA6</accession>
<evidence type="ECO:0000256" key="7">
    <source>
        <dbReference type="RuleBase" id="RU003942"/>
    </source>
</evidence>
<evidence type="ECO:0000256" key="5">
    <source>
        <dbReference type="ARBA" id="ARBA00022989"/>
    </source>
</evidence>
<dbReference type="SUPFAM" id="SSF103481">
    <property type="entry name" value="Multidrug resistance efflux transporter EmrE"/>
    <property type="match status" value="1"/>
</dbReference>
<dbReference type="GO" id="GO:0005886">
    <property type="term" value="C:plasma membrane"/>
    <property type="evidence" value="ECO:0007669"/>
    <property type="project" value="UniProtKB-SubCell"/>
</dbReference>
<sequence length="120" mass="13366">MYWIYLCLAILFEVAGTTTMKLSEGFTKVIPSVLLILFYICSLYFLTLTLKSIEVSIAYAIWSGMGIIIITLIGFMYFNESVSLLKIVAIALIIIGVVTLNMTGEKEANASKSTLEEHIR</sequence>
<dbReference type="Pfam" id="PF00893">
    <property type="entry name" value="Multi_Drug_Res"/>
    <property type="match status" value="1"/>
</dbReference>
<keyword evidence="5" id="KW-1133">Transmembrane helix</keyword>
<dbReference type="InterPro" id="IPR037185">
    <property type="entry name" value="EmrE-like"/>
</dbReference>
<dbReference type="HOGENOM" id="CLU_133067_0_1_9"/>
<evidence type="ECO:0000256" key="4">
    <source>
        <dbReference type="ARBA" id="ARBA00022692"/>
    </source>
</evidence>